<dbReference type="GO" id="GO:0003777">
    <property type="term" value="F:microtubule motor activity"/>
    <property type="evidence" value="ECO:0007669"/>
    <property type="project" value="InterPro"/>
</dbReference>
<reference evidence="10 11" key="1">
    <citation type="submission" date="2019-09" db="EMBL/GenBank/DDBJ databases">
        <title>Bird 10,000 Genomes (B10K) Project - Family phase.</title>
        <authorList>
            <person name="Zhang G."/>
        </authorList>
    </citation>
    <scope>NUCLEOTIDE SEQUENCE [LARGE SCALE GENOMIC DNA]</scope>
    <source>
        <strain evidence="10">OUT-0055</strain>
        <tissue evidence="10">Blood</tissue>
    </source>
</reference>
<dbReference type="GO" id="GO:0007018">
    <property type="term" value="P:microtubule-based movement"/>
    <property type="evidence" value="ECO:0007669"/>
    <property type="project" value="InterPro"/>
</dbReference>
<evidence type="ECO:0000256" key="7">
    <source>
        <dbReference type="SAM" id="Coils"/>
    </source>
</evidence>
<dbReference type="Pfam" id="PF00225">
    <property type="entry name" value="Kinesin"/>
    <property type="match status" value="1"/>
</dbReference>
<keyword evidence="4" id="KW-0963">Cytoplasm</keyword>
<name>A0A7L3X4Y9_9GRUI</name>
<dbReference type="PROSITE" id="PS00411">
    <property type="entry name" value="KINESIN_MOTOR_1"/>
    <property type="match status" value="1"/>
</dbReference>
<evidence type="ECO:0000256" key="1">
    <source>
        <dbReference type="ARBA" id="ARBA00004245"/>
    </source>
</evidence>
<dbReference type="PANTHER" id="PTHR47968:SF67">
    <property type="entry name" value="KINESIN MOTOR DOMAIN-CONTAINING PROTEIN"/>
    <property type="match status" value="1"/>
</dbReference>
<feature type="non-terminal residue" evidence="10">
    <location>
        <position position="420"/>
    </location>
</feature>
<dbReference type="PRINTS" id="PR00380">
    <property type="entry name" value="KINESINHEAVY"/>
</dbReference>
<comment type="caution">
    <text evidence="5">Lacks conserved residue(s) required for the propagation of feature annotation.</text>
</comment>
<evidence type="ECO:0000256" key="3">
    <source>
        <dbReference type="ARBA" id="ARBA00022840"/>
    </source>
</evidence>
<evidence type="ECO:0000256" key="8">
    <source>
        <dbReference type="SAM" id="MobiDB-lite"/>
    </source>
</evidence>
<keyword evidence="7" id="KW-0175">Coiled coil</keyword>
<feature type="compositionally biased region" description="Polar residues" evidence="8">
    <location>
        <begin position="388"/>
        <end position="398"/>
    </location>
</feature>
<proteinExistence type="inferred from homology"/>
<dbReference type="SMART" id="SM00129">
    <property type="entry name" value="KISc"/>
    <property type="match status" value="1"/>
</dbReference>
<keyword evidence="3 6" id="KW-0067">ATP-binding</keyword>
<dbReference type="InterPro" id="IPR036961">
    <property type="entry name" value="Kinesin_motor_dom_sf"/>
</dbReference>
<dbReference type="Proteomes" id="UP000518911">
    <property type="component" value="Unassembled WGS sequence"/>
</dbReference>
<comment type="subcellular location">
    <subcellularLocation>
        <location evidence="1">Cytoplasm</location>
        <location evidence="1">Cytoskeleton</location>
    </subcellularLocation>
</comment>
<dbReference type="Gene3D" id="3.40.850.10">
    <property type="entry name" value="Kinesin motor domain"/>
    <property type="match status" value="1"/>
</dbReference>
<keyword evidence="4" id="KW-0206">Cytoskeleton</keyword>
<dbReference type="InterPro" id="IPR019821">
    <property type="entry name" value="Kinesin_motor_CS"/>
</dbReference>
<accession>A0A7L3X4Y9</accession>
<keyword evidence="11" id="KW-1185">Reference proteome</keyword>
<keyword evidence="6" id="KW-0493">Microtubule</keyword>
<dbReference type="AlphaFoldDB" id="A0A7L3X4Y9"/>
<sequence>YFLSLVIQDSSKVYTTHVSYLEIYNECGYDLLDPRHKPSRLEDLPKVTIMEDPDQNIHLKNLSLQQATSEEDALNLLFFGDTNRVIAETPMNQASTRSHCIFTIHISSKEPGSATIRRSKLHLVDLAGSERVAKTGVGGHLLTEAKYINLSLHYLEQVIIALAETNRSHIPYRNSMMTSVLRDSLGGNCMTAMIATLSIDKRNIDESISTCRFAQRVALIKNEAVLNEEIDPRLMIVQLKKEIQELKDELALLTGKERMSELSQDELHQLDELIETFLKDNDPYSTLEVGADMRKIKYCFSHMKQLMNHSRSSDKKLFSQHISEEKDINKEAEELKKLKEILQQRDNEINILVNMLKTEKKKARDALLQLNAASTDSTVLEQSLSTNLEDSWSPSSCSRLEEAKYPSSSAHRLPFCSKQR</sequence>
<protein>
    <recommendedName>
        <fullName evidence="6">Kinesin-like protein</fullName>
    </recommendedName>
</protein>
<keyword evidence="6" id="KW-0505">Motor protein</keyword>
<comment type="caution">
    <text evidence="10">The sequence shown here is derived from an EMBL/GenBank/DDBJ whole genome shotgun (WGS) entry which is preliminary data.</text>
</comment>
<dbReference type="GO" id="GO:0005874">
    <property type="term" value="C:microtubule"/>
    <property type="evidence" value="ECO:0007669"/>
    <property type="project" value="UniProtKB-KW"/>
</dbReference>
<dbReference type="OrthoDB" id="3176171at2759"/>
<dbReference type="EMBL" id="VZUJ01158279">
    <property type="protein sequence ID" value="NXV84188.1"/>
    <property type="molecule type" value="Genomic_DNA"/>
</dbReference>
<dbReference type="SUPFAM" id="SSF52540">
    <property type="entry name" value="P-loop containing nucleoside triphosphate hydrolases"/>
    <property type="match status" value="1"/>
</dbReference>
<organism evidence="10 11">
    <name type="scientific">Atlantisia rogersi</name>
    <name type="common">Inaccessible Island rail</name>
    <dbReference type="NCBI Taxonomy" id="2478892"/>
    <lineage>
        <taxon>Eukaryota</taxon>
        <taxon>Metazoa</taxon>
        <taxon>Chordata</taxon>
        <taxon>Craniata</taxon>
        <taxon>Vertebrata</taxon>
        <taxon>Euteleostomi</taxon>
        <taxon>Archelosauria</taxon>
        <taxon>Archosauria</taxon>
        <taxon>Dinosauria</taxon>
        <taxon>Saurischia</taxon>
        <taxon>Theropoda</taxon>
        <taxon>Coelurosauria</taxon>
        <taxon>Aves</taxon>
        <taxon>Neognathae</taxon>
        <taxon>Neoaves</taxon>
        <taxon>Gruiformes</taxon>
        <taxon>Rallidae</taxon>
        <taxon>Atlantisia</taxon>
    </lineage>
</organism>
<feature type="region of interest" description="Disordered" evidence="8">
    <location>
        <begin position="388"/>
        <end position="420"/>
    </location>
</feature>
<dbReference type="PANTHER" id="PTHR47968">
    <property type="entry name" value="CENTROMERE PROTEIN E"/>
    <property type="match status" value="1"/>
</dbReference>
<evidence type="ECO:0000259" key="9">
    <source>
        <dbReference type="PROSITE" id="PS50067"/>
    </source>
</evidence>
<evidence type="ECO:0000313" key="10">
    <source>
        <dbReference type="EMBL" id="NXV84188.1"/>
    </source>
</evidence>
<dbReference type="PROSITE" id="PS50067">
    <property type="entry name" value="KINESIN_MOTOR_2"/>
    <property type="match status" value="1"/>
</dbReference>
<dbReference type="GO" id="GO:0008017">
    <property type="term" value="F:microtubule binding"/>
    <property type="evidence" value="ECO:0007669"/>
    <property type="project" value="InterPro"/>
</dbReference>
<dbReference type="InterPro" id="IPR027417">
    <property type="entry name" value="P-loop_NTPase"/>
</dbReference>
<feature type="coiled-coil region" evidence="7">
    <location>
        <begin position="321"/>
        <end position="373"/>
    </location>
</feature>
<feature type="non-terminal residue" evidence="10">
    <location>
        <position position="1"/>
    </location>
</feature>
<feature type="domain" description="Kinesin motor" evidence="9">
    <location>
        <begin position="1"/>
        <end position="220"/>
    </location>
</feature>
<evidence type="ECO:0000256" key="6">
    <source>
        <dbReference type="RuleBase" id="RU000394"/>
    </source>
</evidence>
<evidence type="ECO:0000256" key="2">
    <source>
        <dbReference type="ARBA" id="ARBA00022741"/>
    </source>
</evidence>
<gene>
    <name evidence="10" type="primary">Kif6</name>
    <name evidence="10" type="ORF">ATLROG_R02533</name>
</gene>
<dbReference type="InterPro" id="IPR027640">
    <property type="entry name" value="Kinesin-like_fam"/>
</dbReference>
<evidence type="ECO:0000256" key="4">
    <source>
        <dbReference type="ARBA" id="ARBA00023212"/>
    </source>
</evidence>
<comment type="similarity">
    <text evidence="5 6">Belongs to the TRAFAC class myosin-kinesin ATPase superfamily. Kinesin family.</text>
</comment>
<dbReference type="GO" id="GO:0005524">
    <property type="term" value="F:ATP binding"/>
    <property type="evidence" value="ECO:0007669"/>
    <property type="project" value="UniProtKB-KW"/>
</dbReference>
<dbReference type="InterPro" id="IPR001752">
    <property type="entry name" value="Kinesin_motor_dom"/>
</dbReference>
<evidence type="ECO:0000313" key="11">
    <source>
        <dbReference type="Proteomes" id="UP000518911"/>
    </source>
</evidence>
<evidence type="ECO:0000256" key="5">
    <source>
        <dbReference type="PROSITE-ProRule" id="PRU00283"/>
    </source>
</evidence>
<keyword evidence="2 6" id="KW-0547">Nucleotide-binding</keyword>